<dbReference type="EMBL" id="BKCJ010006272">
    <property type="protein sequence ID" value="GEU71246.1"/>
    <property type="molecule type" value="Genomic_DNA"/>
</dbReference>
<reference evidence="1" key="1">
    <citation type="journal article" date="2019" name="Sci. Rep.">
        <title>Draft genome of Tanacetum cinerariifolium, the natural source of mosquito coil.</title>
        <authorList>
            <person name="Yamashiro T."/>
            <person name="Shiraishi A."/>
            <person name="Satake H."/>
            <person name="Nakayama K."/>
        </authorList>
    </citation>
    <scope>NUCLEOTIDE SEQUENCE</scope>
</reference>
<comment type="caution">
    <text evidence="1">The sequence shown here is derived from an EMBL/GenBank/DDBJ whole genome shotgun (WGS) entry which is preliminary data.</text>
</comment>
<gene>
    <name evidence="1" type="ORF">Tci_043224</name>
</gene>
<proteinExistence type="predicted"/>
<dbReference type="AlphaFoldDB" id="A0A6L2MB69"/>
<sequence>MSAKRTSWNEFSSSMALAVIYLSTGRKINFSKYIFDSFVRNVDSSLKFYMYDSAKQADDVADEVDADVDVDDVPLLILNPLHHYHHLLLHHYHKNYLPHYKLCMYMHHNQPLRGLG</sequence>
<organism evidence="1">
    <name type="scientific">Tanacetum cinerariifolium</name>
    <name type="common">Dalmatian daisy</name>
    <name type="synonym">Chrysanthemum cinerariifolium</name>
    <dbReference type="NCBI Taxonomy" id="118510"/>
    <lineage>
        <taxon>Eukaryota</taxon>
        <taxon>Viridiplantae</taxon>
        <taxon>Streptophyta</taxon>
        <taxon>Embryophyta</taxon>
        <taxon>Tracheophyta</taxon>
        <taxon>Spermatophyta</taxon>
        <taxon>Magnoliopsida</taxon>
        <taxon>eudicotyledons</taxon>
        <taxon>Gunneridae</taxon>
        <taxon>Pentapetalae</taxon>
        <taxon>asterids</taxon>
        <taxon>campanulids</taxon>
        <taxon>Asterales</taxon>
        <taxon>Asteraceae</taxon>
        <taxon>Asteroideae</taxon>
        <taxon>Anthemideae</taxon>
        <taxon>Anthemidinae</taxon>
        <taxon>Tanacetum</taxon>
    </lineage>
</organism>
<name>A0A6L2MB69_TANCI</name>
<evidence type="ECO:0000313" key="1">
    <source>
        <dbReference type="EMBL" id="GEU71246.1"/>
    </source>
</evidence>
<accession>A0A6L2MB69</accession>
<protein>
    <submittedName>
        <fullName evidence="1">Uncharacterized protein</fullName>
    </submittedName>
</protein>